<dbReference type="PANTHER" id="PTHR21662:SF59">
    <property type="entry name" value="RECEPTOR PROTEIN-TYROSINE KINASE"/>
    <property type="match status" value="1"/>
</dbReference>
<dbReference type="SUPFAM" id="SSF52058">
    <property type="entry name" value="L domain-like"/>
    <property type="match status" value="1"/>
</dbReference>
<accession>A0A1I7T7P2</accession>
<dbReference type="Proteomes" id="UP000095282">
    <property type="component" value="Unplaced"/>
</dbReference>
<reference evidence="3" key="1">
    <citation type="submission" date="2016-11" db="UniProtKB">
        <authorList>
            <consortium name="WormBaseParasite"/>
        </authorList>
    </citation>
    <scope>IDENTIFICATION</scope>
</reference>
<dbReference type="InterPro" id="IPR036941">
    <property type="entry name" value="Rcpt_L-dom_sf"/>
</dbReference>
<name>A0A1I7T7P2_9PELO</name>
<proteinExistence type="predicted"/>
<dbReference type="Pfam" id="PF01030">
    <property type="entry name" value="Recep_L_domain"/>
    <property type="match status" value="1"/>
</dbReference>
<keyword evidence="2" id="KW-1185">Reference proteome</keyword>
<sequence length="137" mass="15663">MKRSGQKFKTADLFLLNSNSEFCVKTEEMDRFISNPDLNFFSVKTKYCQPQLTDKMCKVPKEGCTGIFGNVEIGPDTDLKAFKSVERIYGRLIINNTEIQDFEFFENLKYVAYLNGGGPVVIENNPNLLNITFPKLE</sequence>
<feature type="domain" description="Receptor L-domain" evidence="1">
    <location>
        <begin position="63"/>
        <end position="137"/>
    </location>
</feature>
<protein>
    <submittedName>
        <fullName evidence="3">Recep_L_domain domain-containing protein</fullName>
    </submittedName>
</protein>
<dbReference type="InterPro" id="IPR000494">
    <property type="entry name" value="Rcpt_L-dom"/>
</dbReference>
<dbReference type="InterPro" id="IPR053079">
    <property type="entry name" value="SPS2_domain"/>
</dbReference>
<dbReference type="WBParaSite" id="Csp11.Scaffold533.g3214.t1">
    <property type="protein sequence ID" value="Csp11.Scaffold533.g3214.t1"/>
    <property type="gene ID" value="Csp11.Scaffold533.g3214"/>
</dbReference>
<dbReference type="Gene3D" id="3.80.20.20">
    <property type="entry name" value="Receptor L-domain"/>
    <property type="match status" value="1"/>
</dbReference>
<evidence type="ECO:0000313" key="2">
    <source>
        <dbReference type="Proteomes" id="UP000095282"/>
    </source>
</evidence>
<evidence type="ECO:0000313" key="3">
    <source>
        <dbReference type="WBParaSite" id="Csp11.Scaffold533.g3214.t1"/>
    </source>
</evidence>
<dbReference type="AlphaFoldDB" id="A0A1I7T7P2"/>
<dbReference type="PANTHER" id="PTHR21662">
    <property type="entry name" value="RECEPTOR PROTEIN-TYROSINE KINASE"/>
    <property type="match status" value="1"/>
</dbReference>
<organism evidence="2 3">
    <name type="scientific">Caenorhabditis tropicalis</name>
    <dbReference type="NCBI Taxonomy" id="1561998"/>
    <lineage>
        <taxon>Eukaryota</taxon>
        <taxon>Metazoa</taxon>
        <taxon>Ecdysozoa</taxon>
        <taxon>Nematoda</taxon>
        <taxon>Chromadorea</taxon>
        <taxon>Rhabditida</taxon>
        <taxon>Rhabditina</taxon>
        <taxon>Rhabditomorpha</taxon>
        <taxon>Rhabditoidea</taxon>
        <taxon>Rhabditidae</taxon>
        <taxon>Peloderinae</taxon>
        <taxon>Caenorhabditis</taxon>
    </lineage>
</organism>
<evidence type="ECO:0000259" key="1">
    <source>
        <dbReference type="Pfam" id="PF01030"/>
    </source>
</evidence>